<keyword evidence="4 6" id="KW-0472">Membrane</keyword>
<feature type="transmembrane region" description="Helical" evidence="6">
    <location>
        <begin position="157"/>
        <end position="181"/>
    </location>
</feature>
<dbReference type="InterPro" id="IPR036259">
    <property type="entry name" value="MFS_trans_sf"/>
</dbReference>
<reference evidence="8 9" key="1">
    <citation type="submission" date="2015-03" db="EMBL/GenBank/DDBJ databases">
        <authorList>
            <person name="Murphy D."/>
        </authorList>
    </citation>
    <scope>NUCLEOTIDE SEQUENCE [LARGE SCALE GENOMIC DNA]</scope>
    <source>
        <strain evidence="8 9">Y233</strain>
    </source>
</reference>
<dbReference type="EMBL" id="CQBK01000026">
    <property type="protein sequence ID" value="CNI37347.1"/>
    <property type="molecule type" value="Genomic_DNA"/>
</dbReference>
<protein>
    <submittedName>
        <fullName evidence="8">Major facilitator transporter</fullName>
    </submittedName>
</protein>
<dbReference type="PANTHER" id="PTHR11662">
    <property type="entry name" value="SOLUTE CARRIER FAMILY 17"/>
    <property type="match status" value="1"/>
</dbReference>
<evidence type="ECO:0000256" key="3">
    <source>
        <dbReference type="ARBA" id="ARBA00022989"/>
    </source>
</evidence>
<dbReference type="Pfam" id="PF07690">
    <property type="entry name" value="MFS_1"/>
    <property type="match status" value="1"/>
</dbReference>
<organism evidence="8 9">
    <name type="scientific">Yersinia similis</name>
    <dbReference type="NCBI Taxonomy" id="367190"/>
    <lineage>
        <taxon>Bacteria</taxon>
        <taxon>Pseudomonadati</taxon>
        <taxon>Pseudomonadota</taxon>
        <taxon>Gammaproteobacteria</taxon>
        <taxon>Enterobacterales</taxon>
        <taxon>Yersiniaceae</taxon>
        <taxon>Yersinia</taxon>
    </lineage>
</organism>
<feature type="transmembrane region" description="Helical" evidence="6">
    <location>
        <begin position="99"/>
        <end position="118"/>
    </location>
</feature>
<evidence type="ECO:0000256" key="6">
    <source>
        <dbReference type="SAM" id="Phobius"/>
    </source>
</evidence>
<sequence>MSIQEVDKTNDLSPDPASSEQEAPIHWSIPLALLACVLLAFFDKVSIAALFSDPAFQNALGIDFDTTRLGMLMTAFLLSYGFSSTFLSGIGDRFSPTKVLIGMMVIWGVLMVLMGLTRSYNTMIVLRILLGIAEGPLFPLAFAIVRHSFPQRLQARATMLWLLGTPIGAAIGFPLTLFILHRWGWEATFFIMGALTLPVMLMVYYGLRHVKIERNIQSADGVRIPQEVTTRKRDRRELFTSPHFWLVCIFNIAFLTYLWGINGWLPSYLIKGKGIDLAYAGYLASVPFVAMLVGEVLGAWFSDRLNRRALSCFLSLSGAGVGLIAVLYVQNTYAVIAAMAFSTFMWGVGAPNVFALLAKVISKQVSATAGGVFNGLGNFAGALAPVVMGALIATFNSMDSGLIFLVVMALTGSMVLLPLLRRY</sequence>
<dbReference type="PROSITE" id="PS50850">
    <property type="entry name" value="MFS"/>
    <property type="match status" value="1"/>
</dbReference>
<evidence type="ECO:0000313" key="9">
    <source>
        <dbReference type="Proteomes" id="UP000038204"/>
    </source>
</evidence>
<feature type="transmembrane region" description="Helical" evidence="6">
    <location>
        <begin position="124"/>
        <end position="145"/>
    </location>
</feature>
<feature type="transmembrane region" description="Helical" evidence="6">
    <location>
        <begin position="309"/>
        <end position="329"/>
    </location>
</feature>
<name>A0A0T9R0I7_9GAMM</name>
<comment type="subcellular location">
    <subcellularLocation>
        <location evidence="1">Membrane</location>
        <topology evidence="1">Multi-pass membrane protein</topology>
    </subcellularLocation>
</comment>
<evidence type="ECO:0000256" key="5">
    <source>
        <dbReference type="ARBA" id="ARBA00038514"/>
    </source>
</evidence>
<feature type="domain" description="Major facilitator superfamily (MFS) profile" evidence="7">
    <location>
        <begin position="29"/>
        <end position="423"/>
    </location>
</feature>
<keyword evidence="2 6" id="KW-0812">Transmembrane</keyword>
<proteinExistence type="inferred from homology"/>
<feature type="transmembrane region" description="Helical" evidence="6">
    <location>
        <begin position="31"/>
        <end position="51"/>
    </location>
</feature>
<dbReference type="Gene3D" id="1.20.1250.20">
    <property type="entry name" value="MFS general substrate transporter like domains"/>
    <property type="match status" value="2"/>
</dbReference>
<dbReference type="InterPro" id="IPR050382">
    <property type="entry name" value="MFS_Na/Anion_cotransporter"/>
</dbReference>
<feature type="transmembrane region" description="Helical" evidence="6">
    <location>
        <begin position="401"/>
        <end position="420"/>
    </location>
</feature>
<accession>A0A0T9R0I7</accession>
<evidence type="ECO:0000256" key="1">
    <source>
        <dbReference type="ARBA" id="ARBA00004141"/>
    </source>
</evidence>
<evidence type="ECO:0000256" key="2">
    <source>
        <dbReference type="ARBA" id="ARBA00022692"/>
    </source>
</evidence>
<dbReference type="InterPro" id="IPR020846">
    <property type="entry name" value="MFS_dom"/>
</dbReference>
<evidence type="ECO:0000313" key="8">
    <source>
        <dbReference type="EMBL" id="CNI37347.1"/>
    </source>
</evidence>
<evidence type="ECO:0000256" key="4">
    <source>
        <dbReference type="ARBA" id="ARBA00023136"/>
    </source>
</evidence>
<feature type="transmembrane region" description="Helical" evidence="6">
    <location>
        <begin position="187"/>
        <end position="207"/>
    </location>
</feature>
<feature type="transmembrane region" description="Helical" evidence="6">
    <location>
        <begin position="71"/>
        <end position="90"/>
    </location>
</feature>
<feature type="transmembrane region" description="Helical" evidence="6">
    <location>
        <begin position="279"/>
        <end position="302"/>
    </location>
</feature>
<feature type="transmembrane region" description="Helical" evidence="6">
    <location>
        <begin position="238"/>
        <end position="259"/>
    </location>
</feature>
<keyword evidence="3 6" id="KW-1133">Transmembrane helix</keyword>
<evidence type="ECO:0000259" key="7">
    <source>
        <dbReference type="PROSITE" id="PS50850"/>
    </source>
</evidence>
<feature type="transmembrane region" description="Helical" evidence="6">
    <location>
        <begin position="370"/>
        <end position="395"/>
    </location>
</feature>
<dbReference type="PANTHER" id="PTHR11662:SF399">
    <property type="entry name" value="FI19708P1-RELATED"/>
    <property type="match status" value="1"/>
</dbReference>
<dbReference type="InterPro" id="IPR011701">
    <property type="entry name" value="MFS"/>
</dbReference>
<feature type="transmembrane region" description="Helical" evidence="6">
    <location>
        <begin position="335"/>
        <end position="358"/>
    </location>
</feature>
<dbReference type="CDD" id="cd17319">
    <property type="entry name" value="MFS_ExuT_GudP_like"/>
    <property type="match status" value="1"/>
</dbReference>
<dbReference type="GO" id="GO:0016020">
    <property type="term" value="C:membrane"/>
    <property type="evidence" value="ECO:0007669"/>
    <property type="project" value="UniProtKB-SubCell"/>
</dbReference>
<gene>
    <name evidence="8" type="primary">gudP</name>
    <name evidence="8" type="ORF">ERS008667_03197</name>
</gene>
<dbReference type="Proteomes" id="UP000038204">
    <property type="component" value="Unassembled WGS sequence"/>
</dbReference>
<dbReference type="GO" id="GO:0022857">
    <property type="term" value="F:transmembrane transporter activity"/>
    <property type="evidence" value="ECO:0007669"/>
    <property type="project" value="InterPro"/>
</dbReference>
<dbReference type="SUPFAM" id="SSF103473">
    <property type="entry name" value="MFS general substrate transporter"/>
    <property type="match status" value="1"/>
</dbReference>
<dbReference type="RefSeq" id="WP_049600490.1">
    <property type="nucleotide sequence ID" value="NZ_CPZI01000025.1"/>
</dbReference>
<dbReference type="AlphaFoldDB" id="A0A0T9R0I7"/>
<comment type="similarity">
    <text evidence="5">Belongs to the major facilitator superfamily. Phthalate permease family.</text>
</comment>